<dbReference type="EMBL" id="JAGMWT010000023">
    <property type="protein sequence ID" value="KAH7111850.1"/>
    <property type="molecule type" value="Genomic_DNA"/>
</dbReference>
<gene>
    <name evidence="1" type="ORF">B0J11DRAFT_512092</name>
</gene>
<accession>A0A9P9D342</accession>
<proteinExistence type="predicted"/>
<evidence type="ECO:0000313" key="1">
    <source>
        <dbReference type="EMBL" id="KAH7111850.1"/>
    </source>
</evidence>
<organism evidence="1 2">
    <name type="scientific">Dendryphion nanum</name>
    <dbReference type="NCBI Taxonomy" id="256645"/>
    <lineage>
        <taxon>Eukaryota</taxon>
        <taxon>Fungi</taxon>
        <taxon>Dikarya</taxon>
        <taxon>Ascomycota</taxon>
        <taxon>Pezizomycotina</taxon>
        <taxon>Dothideomycetes</taxon>
        <taxon>Pleosporomycetidae</taxon>
        <taxon>Pleosporales</taxon>
        <taxon>Torulaceae</taxon>
        <taxon>Dendryphion</taxon>
    </lineage>
</organism>
<keyword evidence="2" id="KW-1185">Reference proteome</keyword>
<protein>
    <submittedName>
        <fullName evidence="1">Uncharacterized protein</fullName>
    </submittedName>
</protein>
<evidence type="ECO:0000313" key="2">
    <source>
        <dbReference type="Proteomes" id="UP000700596"/>
    </source>
</evidence>
<name>A0A9P9D342_9PLEO</name>
<sequence length="122" mass="14605">MESDSDYERGIQDTEPSTPIEHFSIECLIKRVDEYQRRDHMETIERLTTENSLLQHVIVKYQKNWCWTIEILEKTHQAVLTLQKALEYCIDEDIAAERQWLAFWGIKKECTTRQNYNPAGWI</sequence>
<dbReference type="Proteomes" id="UP000700596">
    <property type="component" value="Unassembled WGS sequence"/>
</dbReference>
<comment type="caution">
    <text evidence="1">The sequence shown here is derived from an EMBL/GenBank/DDBJ whole genome shotgun (WGS) entry which is preliminary data.</text>
</comment>
<dbReference type="AlphaFoldDB" id="A0A9P9D342"/>
<dbReference type="OrthoDB" id="3434684at2759"/>
<reference evidence="1" key="1">
    <citation type="journal article" date="2021" name="Nat. Commun.">
        <title>Genetic determinants of endophytism in the Arabidopsis root mycobiome.</title>
        <authorList>
            <person name="Mesny F."/>
            <person name="Miyauchi S."/>
            <person name="Thiergart T."/>
            <person name="Pickel B."/>
            <person name="Atanasova L."/>
            <person name="Karlsson M."/>
            <person name="Huettel B."/>
            <person name="Barry K.W."/>
            <person name="Haridas S."/>
            <person name="Chen C."/>
            <person name="Bauer D."/>
            <person name="Andreopoulos W."/>
            <person name="Pangilinan J."/>
            <person name="LaButti K."/>
            <person name="Riley R."/>
            <person name="Lipzen A."/>
            <person name="Clum A."/>
            <person name="Drula E."/>
            <person name="Henrissat B."/>
            <person name="Kohler A."/>
            <person name="Grigoriev I.V."/>
            <person name="Martin F.M."/>
            <person name="Hacquard S."/>
        </authorList>
    </citation>
    <scope>NUCLEOTIDE SEQUENCE</scope>
    <source>
        <strain evidence="1">MPI-CAGE-CH-0243</strain>
    </source>
</reference>